<evidence type="ECO:0000256" key="26">
    <source>
        <dbReference type="ARBA" id="ARBA00048990"/>
    </source>
</evidence>
<keyword evidence="9" id="KW-0256">Endoplasmic reticulum</keyword>
<dbReference type="GO" id="GO:0016174">
    <property type="term" value="F:NAD(P)H oxidase H2O2-forming activity"/>
    <property type="evidence" value="ECO:0007669"/>
    <property type="project" value="UniProtKB-EC"/>
</dbReference>
<dbReference type="AlphaFoldDB" id="A0A8J6KLP2"/>
<evidence type="ECO:0000256" key="1">
    <source>
        <dbReference type="ARBA" id="ARBA00001974"/>
    </source>
</evidence>
<protein>
    <recommendedName>
        <fullName evidence="29">Flavin-containing monooxygenase</fullName>
        <ecNumber evidence="29">1.-.-.-</ecNumber>
    </recommendedName>
</protein>
<reference evidence="31" key="1">
    <citation type="submission" date="2020-03" db="EMBL/GenBank/DDBJ databases">
        <title>Studies in the Genomics of Life Span.</title>
        <authorList>
            <person name="Glass D."/>
        </authorList>
    </citation>
    <scope>NUCLEOTIDE SEQUENCE</scope>
    <source>
        <strain evidence="31">LTLLF</strain>
        <tissue evidence="31">Muscle</tissue>
    </source>
</reference>
<keyword evidence="14 29" id="KW-0560">Oxidoreductase</keyword>
<comment type="catalytic activity">
    <reaction evidence="22">
        <text>NADPH + O2 + H(+) = H2O2 + NADP(+)</text>
        <dbReference type="Rhea" id="RHEA:11260"/>
        <dbReference type="ChEBI" id="CHEBI:15378"/>
        <dbReference type="ChEBI" id="CHEBI:15379"/>
        <dbReference type="ChEBI" id="CHEBI:16240"/>
        <dbReference type="ChEBI" id="CHEBI:57783"/>
        <dbReference type="ChEBI" id="CHEBI:58349"/>
        <dbReference type="EC" id="1.6.3.1"/>
    </reaction>
    <physiologicalReaction direction="left-to-right" evidence="22">
        <dbReference type="Rhea" id="RHEA:11261"/>
    </physiologicalReaction>
</comment>
<comment type="catalytic activity">
    <reaction evidence="24">
        <text>octan-3-one + NADPH + O2 + H(+) = ethyl hexanoate + NADP(+) + H2O</text>
        <dbReference type="Rhea" id="RHEA:54856"/>
        <dbReference type="ChEBI" id="CHEBI:15377"/>
        <dbReference type="ChEBI" id="CHEBI:15378"/>
        <dbReference type="ChEBI" id="CHEBI:15379"/>
        <dbReference type="ChEBI" id="CHEBI:57783"/>
        <dbReference type="ChEBI" id="CHEBI:58349"/>
        <dbReference type="ChEBI" id="CHEBI:80946"/>
        <dbReference type="ChEBI" id="CHEBI:86055"/>
    </reaction>
    <physiologicalReaction direction="left-to-right" evidence="24">
        <dbReference type="Rhea" id="RHEA:54857"/>
    </physiologicalReaction>
</comment>
<dbReference type="Gene3D" id="3.50.50.60">
    <property type="entry name" value="FAD/NAD(P)-binding domain"/>
    <property type="match status" value="3"/>
</dbReference>
<keyword evidence="5" id="KW-0488">Methylation</keyword>
<gene>
    <name evidence="31" type="ORF">LTLLF_189980</name>
</gene>
<dbReference type="EC" id="1.-.-.-" evidence="29"/>
<evidence type="ECO:0000256" key="21">
    <source>
        <dbReference type="ARBA" id="ARBA00047855"/>
    </source>
</evidence>
<evidence type="ECO:0000256" key="13">
    <source>
        <dbReference type="ARBA" id="ARBA00022989"/>
    </source>
</evidence>
<comment type="catalytic activity">
    <reaction evidence="23">
        <text>hexan-3-one + NADPH + O2 + H(+) = ethyl butanoate + NADP(+) + H2O</text>
        <dbReference type="Rhea" id="RHEA:54844"/>
        <dbReference type="ChEBI" id="CHEBI:15377"/>
        <dbReference type="ChEBI" id="CHEBI:15378"/>
        <dbReference type="ChEBI" id="CHEBI:15379"/>
        <dbReference type="ChEBI" id="CHEBI:57783"/>
        <dbReference type="ChEBI" id="CHEBI:58349"/>
        <dbReference type="ChEBI" id="CHEBI:88764"/>
        <dbReference type="ChEBI" id="CHEBI:89891"/>
    </reaction>
    <physiologicalReaction direction="left-to-right" evidence="23">
        <dbReference type="Rhea" id="RHEA:54845"/>
    </physiologicalReaction>
</comment>
<comment type="function">
    <text evidence="18">Acts as a Baeyer-Villiger monooxygenase on a broad range of substrates. Catalyzes the insertion of an oxygen atom into a carbon-carbon bond adjacent to a carbonyl, which converts ketones to esters. Active on diverse carbonyl compounds, whereas soft nucleophiles are mostly non- or poorly reactive. In contrast with other forms of FMO it is non- or poorly active on 'classical' substrates such as drugs, pesticides, and dietary components containing soft nucleophilic heteroatoms. Able to oxidize drug molecules bearing a carbonyl group on an aliphatic chain, such as nabumetone and pentoxifylline. Also, in the absence of substrates, shows slow but yet significant NADPH oxidase activity. Acts as a positive modulator of cholesterol biosynthesis as well as glucose homeostasis, promoting metabolic aging via pleiotropic effects.</text>
</comment>
<dbReference type="Proteomes" id="UP000710432">
    <property type="component" value="Unassembled WGS sequence"/>
</dbReference>
<evidence type="ECO:0000313" key="32">
    <source>
        <dbReference type="Proteomes" id="UP000710432"/>
    </source>
</evidence>
<evidence type="ECO:0000256" key="14">
    <source>
        <dbReference type="ARBA" id="ARBA00023002"/>
    </source>
</evidence>
<evidence type="ECO:0000256" key="6">
    <source>
        <dbReference type="ARBA" id="ARBA00022553"/>
    </source>
</evidence>
<dbReference type="PANTHER" id="PTHR23023">
    <property type="entry name" value="DIMETHYLANILINE MONOOXYGENASE"/>
    <property type="match status" value="1"/>
</dbReference>
<dbReference type="InterPro" id="IPR050346">
    <property type="entry name" value="FMO-like"/>
</dbReference>
<dbReference type="EMBL" id="JAATJU010025631">
    <property type="protein sequence ID" value="KAH0502990.1"/>
    <property type="molecule type" value="Genomic_DNA"/>
</dbReference>
<keyword evidence="6" id="KW-0597">Phosphoprotein</keyword>
<comment type="catalytic activity">
    <reaction evidence="28">
        <text>octan-3-one + NADPH + O2 + H(+) = pentyl propanoate + NADP(+) + H2O</text>
        <dbReference type="Rhea" id="RHEA:54840"/>
        <dbReference type="ChEBI" id="CHEBI:15377"/>
        <dbReference type="ChEBI" id="CHEBI:15378"/>
        <dbReference type="ChEBI" id="CHEBI:15379"/>
        <dbReference type="ChEBI" id="CHEBI:57783"/>
        <dbReference type="ChEBI" id="CHEBI:58349"/>
        <dbReference type="ChEBI" id="CHEBI:80946"/>
        <dbReference type="ChEBI" id="CHEBI:87373"/>
    </reaction>
    <physiologicalReaction direction="left-to-right" evidence="28">
        <dbReference type="Rhea" id="RHEA:54841"/>
    </physiologicalReaction>
</comment>
<comment type="catalytic activity">
    <reaction evidence="26">
        <text>heptan-4-one + NADPH + O2 + H(+) = propyl butanoate + NADP(+) + H2O</text>
        <dbReference type="Rhea" id="RHEA:54852"/>
        <dbReference type="ChEBI" id="CHEBI:15377"/>
        <dbReference type="ChEBI" id="CHEBI:15378"/>
        <dbReference type="ChEBI" id="CHEBI:15379"/>
        <dbReference type="ChEBI" id="CHEBI:57783"/>
        <dbReference type="ChEBI" id="CHEBI:58349"/>
        <dbReference type="ChEBI" id="CHEBI:89484"/>
        <dbReference type="ChEBI" id="CHEBI:89719"/>
    </reaction>
    <physiologicalReaction direction="left-to-right" evidence="26">
        <dbReference type="Rhea" id="RHEA:54853"/>
    </physiologicalReaction>
</comment>
<keyword evidence="10 29" id="KW-0274">FAD</keyword>
<keyword evidence="15 29" id="KW-0503">Monooxygenase</keyword>
<comment type="catalytic activity">
    <reaction evidence="19">
        <text>hexan-3-one + NADPH + O2 + H(+) = propyl propanoate + NADP(+) + H2O</text>
        <dbReference type="Rhea" id="RHEA:54848"/>
        <dbReference type="ChEBI" id="CHEBI:15377"/>
        <dbReference type="ChEBI" id="CHEBI:15378"/>
        <dbReference type="ChEBI" id="CHEBI:15379"/>
        <dbReference type="ChEBI" id="CHEBI:57783"/>
        <dbReference type="ChEBI" id="CHEBI:58349"/>
        <dbReference type="ChEBI" id="CHEBI:89828"/>
        <dbReference type="ChEBI" id="CHEBI:89891"/>
    </reaction>
    <physiologicalReaction direction="left-to-right" evidence="19">
        <dbReference type="Rhea" id="RHEA:54849"/>
    </physiologicalReaction>
</comment>
<evidence type="ECO:0000256" key="30">
    <source>
        <dbReference type="SAM" id="MobiDB-lite"/>
    </source>
</evidence>
<evidence type="ECO:0000313" key="31">
    <source>
        <dbReference type="EMBL" id="KAH0502990.1"/>
    </source>
</evidence>
<keyword evidence="7 29" id="KW-0285">Flavoprotein</keyword>
<keyword evidence="12" id="KW-0521">NADP</keyword>
<evidence type="ECO:0000256" key="8">
    <source>
        <dbReference type="ARBA" id="ARBA00022692"/>
    </source>
</evidence>
<dbReference type="FunFam" id="3.50.50.60:FF:000042">
    <property type="entry name" value="Dimethylaniline monooxygenase [N-oxide-forming]"/>
    <property type="match status" value="1"/>
</dbReference>
<evidence type="ECO:0000256" key="23">
    <source>
        <dbReference type="ARBA" id="ARBA00047977"/>
    </source>
</evidence>
<evidence type="ECO:0000256" key="25">
    <source>
        <dbReference type="ARBA" id="ARBA00048989"/>
    </source>
</evidence>
<evidence type="ECO:0000256" key="10">
    <source>
        <dbReference type="ARBA" id="ARBA00022827"/>
    </source>
</evidence>
<evidence type="ECO:0000256" key="15">
    <source>
        <dbReference type="ARBA" id="ARBA00023033"/>
    </source>
</evidence>
<dbReference type="InterPro" id="IPR000960">
    <property type="entry name" value="Flavin_mOase"/>
</dbReference>
<evidence type="ECO:0000256" key="19">
    <source>
        <dbReference type="ARBA" id="ARBA00047426"/>
    </source>
</evidence>
<proteinExistence type="inferred from homology"/>
<dbReference type="SUPFAM" id="SSF51905">
    <property type="entry name" value="FAD/NAD(P)-binding domain"/>
    <property type="match status" value="2"/>
</dbReference>
<evidence type="ECO:0000256" key="12">
    <source>
        <dbReference type="ARBA" id="ARBA00022857"/>
    </source>
</evidence>
<evidence type="ECO:0000256" key="22">
    <source>
        <dbReference type="ARBA" id="ARBA00047864"/>
    </source>
</evidence>
<comment type="catalytic activity">
    <reaction evidence="27">
        <text>N,N-dimethylaniline + NADPH + O2 + H(+) = N,N-dimethylaniline N-oxide + NADP(+) + H2O</text>
        <dbReference type="Rhea" id="RHEA:24468"/>
        <dbReference type="ChEBI" id="CHEBI:15377"/>
        <dbReference type="ChEBI" id="CHEBI:15378"/>
        <dbReference type="ChEBI" id="CHEBI:15379"/>
        <dbReference type="ChEBI" id="CHEBI:16269"/>
        <dbReference type="ChEBI" id="CHEBI:17735"/>
        <dbReference type="ChEBI" id="CHEBI:57783"/>
        <dbReference type="ChEBI" id="CHEBI:58349"/>
        <dbReference type="EC" id="1.14.13.8"/>
    </reaction>
    <physiologicalReaction direction="left-to-right" evidence="27">
        <dbReference type="Rhea" id="RHEA:24469"/>
    </physiologicalReaction>
</comment>
<keyword evidence="8" id="KW-0812">Transmembrane</keyword>
<evidence type="ECO:0000256" key="20">
    <source>
        <dbReference type="ARBA" id="ARBA00047574"/>
    </source>
</evidence>
<evidence type="ECO:0000256" key="7">
    <source>
        <dbReference type="ARBA" id="ARBA00022630"/>
    </source>
</evidence>
<dbReference type="PRINTS" id="PR00370">
    <property type="entry name" value="FMOXYGENASE"/>
</dbReference>
<dbReference type="GO" id="GO:0050660">
    <property type="term" value="F:flavin adenine dinucleotide binding"/>
    <property type="evidence" value="ECO:0007669"/>
    <property type="project" value="InterPro"/>
</dbReference>
<evidence type="ECO:0000256" key="24">
    <source>
        <dbReference type="ARBA" id="ARBA00048459"/>
    </source>
</evidence>
<keyword evidence="17" id="KW-0472">Membrane</keyword>
<keyword evidence="16" id="KW-0443">Lipid metabolism</keyword>
<comment type="subcellular location">
    <subcellularLocation>
        <location evidence="3">Endoplasmic reticulum membrane</location>
    </subcellularLocation>
    <subcellularLocation>
        <location evidence="2">Microsome membrane</location>
    </subcellularLocation>
</comment>
<organism evidence="31 32">
    <name type="scientific">Microtus ochrogaster</name>
    <name type="common">Prairie vole</name>
    <dbReference type="NCBI Taxonomy" id="79684"/>
    <lineage>
        <taxon>Eukaryota</taxon>
        <taxon>Metazoa</taxon>
        <taxon>Chordata</taxon>
        <taxon>Craniata</taxon>
        <taxon>Vertebrata</taxon>
        <taxon>Euteleostomi</taxon>
        <taxon>Mammalia</taxon>
        <taxon>Eutheria</taxon>
        <taxon>Euarchontoglires</taxon>
        <taxon>Glires</taxon>
        <taxon>Rodentia</taxon>
        <taxon>Myomorpha</taxon>
        <taxon>Muroidea</taxon>
        <taxon>Cricetidae</taxon>
        <taxon>Arvicolinae</taxon>
        <taxon>Microtus</taxon>
    </lineage>
</organism>
<accession>A0A8J6KLP2</accession>
<dbReference type="GO" id="GO:0004499">
    <property type="term" value="F:N,N-dimethylaniline monooxygenase activity"/>
    <property type="evidence" value="ECO:0007669"/>
    <property type="project" value="InterPro"/>
</dbReference>
<sequence length="809" mass="90198">MSCELPVLFSGIKHGGGVCFPMISPISRTSPAVEMLRAGSKEPLQQDVLQMVKKTGRADQPGNTKEDAAVVVRVAEAGVRGALMATKGPVTSTVASAETVKLQPGSECGSDSSSGDGKDGGDVTNSPKYLTSNCYSSTQQAQRLEPLRSKVPFVTSAAITGPSPQFGTMAKKRIAVIGAGISGLGAIKCCLDEDLEPTCFERSDDIGGLWKFQKNPSEKMPSIYKSVTINTSKEMMCFSDFPVPEHFPNYMHNCRLMDYFRKYAKHFSLLPYIRFKTQVRHVRRRPDFGVSGQWDVVVETNGKQESLVFDGVLVCSGHHTDPHLPLTSFPGIEKFEGCYFHSREYKTPEDYIGKRIIVVGIGNSGVDIAVELSRVAKQVFLSTRRGSWILHRVWNNGYPMDSSFFTRFHSFLQKILTTAAVNKYLEKILNSRFNHAHYGLQPQHRPLSQHPTISDDLPNHIISGRIQVKPNVKEFTETDAIFDDGTVEKNIDVVIFATGYSFSFPFLEDLIAVTDNEVSLYKLMFPPDLEKPTLAVIGLIQPLGIILPIAELQSRWAVRVFKGLNKLPSMKTMRADIAQRKRAMEKRYVKTARHTIQVDHVEYMDEIATLVGVKPNLLLLFLSDPKLAMEVFFGPCTPYQYRLRGPGKWDGARRAILTQRERIMKPLKTRITSENNHSTSGLSRIKTAPIALAFLATGLAYFRYIYHGAGFTKKLNNCILPCATCNVPVKKSGYIYKAGIALATPWNCMLGNILFCLEYLNSHKSRDDIMLMKHLEFRGVNLCSALPHQGPGYRAGQVKIQLQAKSYTL</sequence>
<evidence type="ECO:0000256" key="11">
    <source>
        <dbReference type="ARBA" id="ARBA00022848"/>
    </source>
</evidence>
<keyword evidence="11" id="KW-0492">Microsome</keyword>
<evidence type="ECO:0000256" key="29">
    <source>
        <dbReference type="RuleBase" id="RU361177"/>
    </source>
</evidence>
<comment type="catalytic activity">
    <reaction evidence="20">
        <text>heptan-2-one + NADPH + O2 + H(+) = pentyl acetate + NADP(+) + H2O</text>
        <dbReference type="Rhea" id="RHEA:54836"/>
        <dbReference type="ChEBI" id="CHEBI:5672"/>
        <dbReference type="ChEBI" id="CHEBI:15377"/>
        <dbReference type="ChEBI" id="CHEBI:15378"/>
        <dbReference type="ChEBI" id="CHEBI:15379"/>
        <dbReference type="ChEBI" id="CHEBI:57783"/>
        <dbReference type="ChEBI" id="CHEBI:58349"/>
        <dbReference type="ChEBI" id="CHEBI:87362"/>
    </reaction>
    <physiologicalReaction direction="left-to-right" evidence="20">
        <dbReference type="Rhea" id="RHEA:54837"/>
    </physiologicalReaction>
</comment>
<evidence type="ECO:0000256" key="3">
    <source>
        <dbReference type="ARBA" id="ARBA00004586"/>
    </source>
</evidence>
<comment type="catalytic activity">
    <reaction evidence="21">
        <text>sulcatone + NADPH + O2 + H(+) = 4-methylpent-3-en-1-yl acetate + NADP(+) + H2O</text>
        <dbReference type="Rhea" id="RHEA:54864"/>
        <dbReference type="ChEBI" id="CHEBI:15377"/>
        <dbReference type="ChEBI" id="CHEBI:15378"/>
        <dbReference type="ChEBI" id="CHEBI:15379"/>
        <dbReference type="ChEBI" id="CHEBI:16310"/>
        <dbReference type="ChEBI" id="CHEBI:57783"/>
        <dbReference type="ChEBI" id="CHEBI:58349"/>
        <dbReference type="ChEBI" id="CHEBI:138373"/>
    </reaction>
    <physiologicalReaction direction="left-to-right" evidence="21">
        <dbReference type="Rhea" id="RHEA:54865"/>
    </physiologicalReaction>
</comment>
<dbReference type="GO" id="GO:0050661">
    <property type="term" value="F:NADP binding"/>
    <property type="evidence" value="ECO:0007669"/>
    <property type="project" value="InterPro"/>
</dbReference>
<evidence type="ECO:0000256" key="4">
    <source>
        <dbReference type="ARBA" id="ARBA00009183"/>
    </source>
</evidence>
<comment type="cofactor">
    <cofactor evidence="1 29">
        <name>FAD</name>
        <dbReference type="ChEBI" id="CHEBI:57692"/>
    </cofactor>
</comment>
<comment type="similarity">
    <text evidence="4 29">Belongs to the FMO family.</text>
</comment>
<dbReference type="FunFam" id="3.50.50.60:FF:000409">
    <property type="entry name" value="Dimethylaniline monooxygenase [N-oxide-forming]"/>
    <property type="match status" value="1"/>
</dbReference>
<name>A0A8J6KLP2_MICOH</name>
<dbReference type="PRINTS" id="PR01125">
    <property type="entry name" value="FMOXYGENASE5"/>
</dbReference>
<dbReference type="FunFam" id="3.50.50.60:FF:000073">
    <property type="entry name" value="Dimethylaniline monooxygenase [N-oxide-forming]"/>
    <property type="match status" value="1"/>
</dbReference>
<feature type="region of interest" description="Disordered" evidence="30">
    <location>
        <begin position="102"/>
        <end position="129"/>
    </location>
</feature>
<evidence type="ECO:0000256" key="2">
    <source>
        <dbReference type="ARBA" id="ARBA00004524"/>
    </source>
</evidence>
<evidence type="ECO:0000256" key="18">
    <source>
        <dbReference type="ARBA" id="ARBA00045722"/>
    </source>
</evidence>
<comment type="catalytic activity">
    <reaction evidence="25">
        <text>(2E)-geranial + NADPH + O2 + H(+) = (1E)-2,6-dimethylhepta-1,5-dien-1-yl formate + NADP(+) + H2O</text>
        <dbReference type="Rhea" id="RHEA:54860"/>
        <dbReference type="ChEBI" id="CHEBI:15377"/>
        <dbReference type="ChEBI" id="CHEBI:15378"/>
        <dbReference type="ChEBI" id="CHEBI:15379"/>
        <dbReference type="ChEBI" id="CHEBI:16980"/>
        <dbReference type="ChEBI" id="CHEBI:57783"/>
        <dbReference type="ChEBI" id="CHEBI:58349"/>
        <dbReference type="ChEBI" id="CHEBI:138375"/>
    </reaction>
    <physiologicalReaction direction="left-to-right" evidence="25">
        <dbReference type="Rhea" id="RHEA:54861"/>
    </physiologicalReaction>
</comment>
<dbReference type="GO" id="GO:0005789">
    <property type="term" value="C:endoplasmic reticulum membrane"/>
    <property type="evidence" value="ECO:0007669"/>
    <property type="project" value="UniProtKB-SubCell"/>
</dbReference>
<comment type="caution">
    <text evidence="31">The sequence shown here is derived from an EMBL/GenBank/DDBJ whole genome shotgun (WGS) entry which is preliminary data.</text>
</comment>
<keyword evidence="13" id="KW-1133">Transmembrane helix</keyword>
<evidence type="ECO:0000256" key="16">
    <source>
        <dbReference type="ARBA" id="ARBA00023098"/>
    </source>
</evidence>
<evidence type="ECO:0000256" key="27">
    <source>
        <dbReference type="ARBA" id="ARBA00049443"/>
    </source>
</evidence>
<evidence type="ECO:0000256" key="5">
    <source>
        <dbReference type="ARBA" id="ARBA00022481"/>
    </source>
</evidence>
<dbReference type="Pfam" id="PF00743">
    <property type="entry name" value="FMO-like"/>
    <property type="match status" value="1"/>
</dbReference>
<dbReference type="InterPro" id="IPR002257">
    <property type="entry name" value="Flavin_mOase_5"/>
</dbReference>
<dbReference type="InterPro" id="IPR020946">
    <property type="entry name" value="Flavin_mOase-like"/>
</dbReference>
<evidence type="ECO:0000256" key="28">
    <source>
        <dbReference type="ARBA" id="ARBA00049475"/>
    </source>
</evidence>
<evidence type="ECO:0000256" key="9">
    <source>
        <dbReference type="ARBA" id="ARBA00022824"/>
    </source>
</evidence>
<dbReference type="InterPro" id="IPR036188">
    <property type="entry name" value="FAD/NAD-bd_sf"/>
</dbReference>
<evidence type="ECO:0000256" key="17">
    <source>
        <dbReference type="ARBA" id="ARBA00023136"/>
    </source>
</evidence>
<dbReference type="GO" id="GO:0006629">
    <property type="term" value="P:lipid metabolic process"/>
    <property type="evidence" value="ECO:0007669"/>
    <property type="project" value="UniProtKB-KW"/>
</dbReference>